<dbReference type="PANTHER" id="PTHR31286">
    <property type="entry name" value="GLYCINE-RICH CELL WALL STRUCTURAL PROTEIN 1.8-LIKE"/>
    <property type="match status" value="1"/>
</dbReference>
<keyword evidence="1" id="KW-0479">Metal-binding</keyword>
<evidence type="ECO:0000313" key="4">
    <source>
        <dbReference type="EMBL" id="KAF3593735.1"/>
    </source>
</evidence>
<evidence type="ECO:0000313" key="5">
    <source>
        <dbReference type="Proteomes" id="UP000266723"/>
    </source>
</evidence>
<dbReference type="PANTHER" id="PTHR31286:SF90">
    <property type="entry name" value="DUF4283 DOMAIN-CONTAINING PROTEIN"/>
    <property type="match status" value="1"/>
</dbReference>
<evidence type="ECO:0000256" key="2">
    <source>
        <dbReference type="SAM" id="MobiDB-lite"/>
    </source>
</evidence>
<keyword evidence="5" id="KW-1185">Reference proteome</keyword>
<feature type="region of interest" description="Disordered" evidence="2">
    <location>
        <begin position="361"/>
        <end position="407"/>
    </location>
</feature>
<dbReference type="InterPro" id="IPR036875">
    <property type="entry name" value="Znf_CCHC_sf"/>
</dbReference>
<dbReference type="InterPro" id="IPR040256">
    <property type="entry name" value="At4g02000-like"/>
</dbReference>
<keyword evidence="1" id="KW-0863">Zinc-finger</keyword>
<proteinExistence type="predicted"/>
<feature type="region of interest" description="Disordered" evidence="2">
    <location>
        <begin position="74"/>
        <end position="138"/>
    </location>
</feature>
<feature type="compositionally biased region" description="Pro residues" evidence="2">
    <location>
        <begin position="82"/>
        <end position="98"/>
    </location>
</feature>
<comment type="caution">
    <text evidence="4">The sequence shown here is derived from an EMBL/GenBank/DDBJ whole genome shotgun (WGS) entry which is preliminary data.</text>
</comment>
<dbReference type="Proteomes" id="UP000266723">
    <property type="component" value="Unassembled WGS sequence"/>
</dbReference>
<reference evidence="4 5" key="1">
    <citation type="journal article" date="2020" name="BMC Genomics">
        <title>Intraspecific diversification of the crop wild relative Brassica cretica Lam. using demographic model selection.</title>
        <authorList>
            <person name="Kioukis A."/>
            <person name="Michalopoulou V.A."/>
            <person name="Briers L."/>
            <person name="Pirintsos S."/>
            <person name="Studholme D.J."/>
            <person name="Pavlidis P."/>
            <person name="Sarris P.F."/>
        </authorList>
    </citation>
    <scope>NUCLEOTIDE SEQUENCE [LARGE SCALE GENOMIC DNA]</scope>
    <source>
        <strain evidence="5">cv. PFS-1207/04</strain>
    </source>
</reference>
<dbReference type="EMBL" id="QGKV02000299">
    <property type="protein sequence ID" value="KAF3593735.1"/>
    <property type="molecule type" value="Genomic_DNA"/>
</dbReference>
<keyword evidence="1" id="KW-0862">Zinc</keyword>
<protein>
    <recommendedName>
        <fullName evidence="3">CCHC-type domain-containing protein</fullName>
    </recommendedName>
</protein>
<dbReference type="SUPFAM" id="SSF57756">
    <property type="entry name" value="Retrovirus zinc finger-like domains"/>
    <property type="match status" value="1"/>
</dbReference>
<evidence type="ECO:0000256" key="1">
    <source>
        <dbReference type="PROSITE-ProRule" id="PRU00047"/>
    </source>
</evidence>
<dbReference type="InterPro" id="IPR025558">
    <property type="entry name" value="DUF4283"/>
</dbReference>
<evidence type="ECO:0000259" key="3">
    <source>
        <dbReference type="PROSITE" id="PS50158"/>
    </source>
</evidence>
<feature type="compositionally biased region" description="Polar residues" evidence="2">
    <location>
        <begin position="109"/>
        <end position="138"/>
    </location>
</feature>
<gene>
    <name evidence="4" type="ORF">DY000_02021310</name>
</gene>
<dbReference type="InterPro" id="IPR001878">
    <property type="entry name" value="Znf_CCHC"/>
</dbReference>
<feature type="domain" description="CCHC-type" evidence="3">
    <location>
        <begin position="349"/>
        <end position="364"/>
    </location>
</feature>
<feature type="compositionally biased region" description="Basic residues" evidence="2">
    <location>
        <begin position="380"/>
        <end position="390"/>
    </location>
</feature>
<dbReference type="Pfam" id="PF14111">
    <property type="entry name" value="DUF4283"/>
    <property type="match status" value="1"/>
</dbReference>
<dbReference type="PROSITE" id="PS50158">
    <property type="entry name" value="ZF_CCHC"/>
    <property type="match status" value="1"/>
</dbReference>
<name>A0ABQ7EAS7_BRACR</name>
<organism evidence="4 5">
    <name type="scientific">Brassica cretica</name>
    <name type="common">Mustard</name>
    <dbReference type="NCBI Taxonomy" id="69181"/>
    <lineage>
        <taxon>Eukaryota</taxon>
        <taxon>Viridiplantae</taxon>
        <taxon>Streptophyta</taxon>
        <taxon>Embryophyta</taxon>
        <taxon>Tracheophyta</taxon>
        <taxon>Spermatophyta</taxon>
        <taxon>Magnoliopsida</taxon>
        <taxon>eudicotyledons</taxon>
        <taxon>Gunneridae</taxon>
        <taxon>Pentapetalae</taxon>
        <taxon>rosids</taxon>
        <taxon>malvids</taxon>
        <taxon>Brassicales</taxon>
        <taxon>Brassicaceae</taxon>
        <taxon>Brassiceae</taxon>
        <taxon>Brassica</taxon>
    </lineage>
</organism>
<sequence>MMSISDDELFKSSPTTNCSNHLLTTNQAVILLSTNRAVDRYVSIVLSMIYKEKLNSTYEFRVIVLRSGASALKPSSLTAGEVPPPPLIPPDPPDPASPFTPQNYPPLGSSPNLSQKSKLPTFSRKSGPSIISNSTKDSVAQSPISTTLSAVSFGSIQSAKIRLSEDKTLTRLASLTKAANGRPRVLIHDDDFEQGEELHKDFIVCYFNGKPPPFSQIQSVFNHMWGKGRRLEIHNNPISGSTLVRIPNAYLRQKILDKYIWYVGDSMFHTAIWSSEHSATIPPLKSIKLWAHLHGVPLDLRDTAGLSLVAGLVGDPKETDDFTKKLEFERESDEVVEVNVTYLWLPPTCSHCHELGHVIRNCPSRTPPEKTETQSQKTPAKGKSKNKHKEVLKASTSTPTADLEVNNMPPSSTAVEVLCNDWNYCSNHHSDEDGRIILIWKNPASVRVLWQSRQSLTCEISIPSCPSICYTVIYASNDAPE</sequence>
<accession>A0ABQ7EAS7</accession>